<evidence type="ECO:0000313" key="8">
    <source>
        <dbReference type="Proteomes" id="UP000444960"/>
    </source>
</evidence>
<evidence type="ECO:0000256" key="1">
    <source>
        <dbReference type="ARBA" id="ARBA00004196"/>
    </source>
</evidence>
<dbReference type="PANTHER" id="PTHR42852">
    <property type="entry name" value="THIOL:DISULFIDE INTERCHANGE PROTEIN DSBE"/>
    <property type="match status" value="1"/>
</dbReference>
<name>A0A7I9VCP9_9ACTN</name>
<comment type="subcellular location">
    <subcellularLocation>
        <location evidence="1">Cell envelope</location>
    </subcellularLocation>
</comment>
<proteinExistence type="predicted"/>
<comment type="caution">
    <text evidence="7">The sequence shown here is derived from an EMBL/GenBank/DDBJ whole genome shotgun (WGS) entry which is preliminary data.</text>
</comment>
<keyword evidence="3" id="KW-0735">Signal-anchor</keyword>
<gene>
    <name evidence="7" type="ORF">nbrc107696_34180</name>
</gene>
<dbReference type="Pfam" id="PF00578">
    <property type="entry name" value="AhpC-TSA"/>
    <property type="match status" value="1"/>
</dbReference>
<feature type="domain" description="Thioredoxin" evidence="6">
    <location>
        <begin position="70"/>
        <end position="218"/>
    </location>
</feature>
<keyword evidence="8" id="KW-1185">Reference proteome</keyword>
<dbReference type="CDD" id="cd02966">
    <property type="entry name" value="TlpA_like_family"/>
    <property type="match status" value="1"/>
</dbReference>
<dbReference type="SUPFAM" id="SSF52833">
    <property type="entry name" value="Thioredoxin-like"/>
    <property type="match status" value="1"/>
</dbReference>
<evidence type="ECO:0000256" key="4">
    <source>
        <dbReference type="ARBA" id="ARBA00023157"/>
    </source>
</evidence>
<dbReference type="EMBL" id="BJOV01000005">
    <property type="protein sequence ID" value="GEE02972.1"/>
    <property type="molecule type" value="Genomic_DNA"/>
</dbReference>
<dbReference type="GO" id="GO:0030313">
    <property type="term" value="C:cell envelope"/>
    <property type="evidence" value="ECO:0007669"/>
    <property type="project" value="UniProtKB-SubCell"/>
</dbReference>
<keyword evidence="3" id="KW-0812">Transmembrane</keyword>
<evidence type="ECO:0000256" key="5">
    <source>
        <dbReference type="ARBA" id="ARBA00023284"/>
    </source>
</evidence>
<dbReference type="AlphaFoldDB" id="A0A7I9VCP9"/>
<dbReference type="PROSITE" id="PS00194">
    <property type="entry name" value="THIOREDOXIN_1"/>
    <property type="match status" value="1"/>
</dbReference>
<sequence length="224" mass="24664">MEVVVEPRQIPEDRYRIAERMPDCARGRRRRVQALVGAMLIGATVLTACGTGTDAVSAVRANQFVSPDGKTVIDYAPAKRRAIGAVEGEDLFDRGTVRLADYRGDVVVVNVWASWCPPCRTEFQALENVYRDTRARGVQFVGINFRDSRSTAQDFTTDRKVPYRSIFDYGGATLAALGVPVGVVPTTLILDRQHRPAKLFLRAITEAELRAAVLTVAEEKAAPK</sequence>
<evidence type="ECO:0000313" key="7">
    <source>
        <dbReference type="EMBL" id="GEE02972.1"/>
    </source>
</evidence>
<dbReference type="GO" id="GO:0016491">
    <property type="term" value="F:oxidoreductase activity"/>
    <property type="evidence" value="ECO:0007669"/>
    <property type="project" value="InterPro"/>
</dbReference>
<evidence type="ECO:0000256" key="2">
    <source>
        <dbReference type="ARBA" id="ARBA00022748"/>
    </source>
</evidence>
<dbReference type="InterPro" id="IPR013766">
    <property type="entry name" value="Thioredoxin_domain"/>
</dbReference>
<dbReference type="InterPro" id="IPR017937">
    <property type="entry name" value="Thioredoxin_CS"/>
</dbReference>
<dbReference type="InterPro" id="IPR050553">
    <property type="entry name" value="Thioredoxin_ResA/DsbE_sf"/>
</dbReference>
<organism evidence="7 8">
    <name type="scientific">Gordonia spumicola</name>
    <dbReference type="NCBI Taxonomy" id="589161"/>
    <lineage>
        <taxon>Bacteria</taxon>
        <taxon>Bacillati</taxon>
        <taxon>Actinomycetota</taxon>
        <taxon>Actinomycetes</taxon>
        <taxon>Mycobacteriales</taxon>
        <taxon>Gordoniaceae</taxon>
        <taxon>Gordonia</taxon>
    </lineage>
</organism>
<dbReference type="GO" id="GO:0017004">
    <property type="term" value="P:cytochrome complex assembly"/>
    <property type="evidence" value="ECO:0007669"/>
    <property type="project" value="UniProtKB-KW"/>
</dbReference>
<evidence type="ECO:0000256" key="3">
    <source>
        <dbReference type="ARBA" id="ARBA00022968"/>
    </source>
</evidence>
<dbReference type="InterPro" id="IPR000866">
    <property type="entry name" value="AhpC/TSA"/>
</dbReference>
<dbReference type="InterPro" id="IPR036249">
    <property type="entry name" value="Thioredoxin-like_sf"/>
</dbReference>
<dbReference type="GO" id="GO:0016209">
    <property type="term" value="F:antioxidant activity"/>
    <property type="evidence" value="ECO:0007669"/>
    <property type="project" value="InterPro"/>
</dbReference>
<protein>
    <submittedName>
        <fullName evidence="7">Putative thioredoxin</fullName>
    </submittedName>
</protein>
<accession>A0A7I9VCP9</accession>
<reference evidence="8" key="1">
    <citation type="submission" date="2019-06" db="EMBL/GenBank/DDBJ databases">
        <title>Gordonia isolated from sludge of a wastewater treatment plant.</title>
        <authorList>
            <person name="Tamura T."/>
            <person name="Aoyama K."/>
            <person name="Kang Y."/>
            <person name="Saito S."/>
            <person name="Akiyama N."/>
            <person name="Yazawa K."/>
            <person name="Gonoi T."/>
            <person name="Mikami Y."/>
        </authorList>
    </citation>
    <scope>NUCLEOTIDE SEQUENCE [LARGE SCALE GENOMIC DNA]</scope>
    <source>
        <strain evidence="8">NBRC 107696</strain>
    </source>
</reference>
<dbReference type="Gene3D" id="3.40.30.10">
    <property type="entry name" value="Glutaredoxin"/>
    <property type="match status" value="1"/>
</dbReference>
<dbReference type="Proteomes" id="UP000444960">
    <property type="component" value="Unassembled WGS sequence"/>
</dbReference>
<dbReference type="PANTHER" id="PTHR42852:SF6">
    <property type="entry name" value="THIOL:DISULFIDE INTERCHANGE PROTEIN DSBE"/>
    <property type="match status" value="1"/>
</dbReference>
<dbReference type="PROSITE" id="PS51352">
    <property type="entry name" value="THIOREDOXIN_2"/>
    <property type="match status" value="1"/>
</dbReference>
<keyword evidence="2" id="KW-0201">Cytochrome c-type biogenesis</keyword>
<keyword evidence="4" id="KW-1015">Disulfide bond</keyword>
<evidence type="ECO:0000259" key="6">
    <source>
        <dbReference type="PROSITE" id="PS51352"/>
    </source>
</evidence>
<keyword evidence="5" id="KW-0676">Redox-active center</keyword>